<dbReference type="RefSeq" id="WP_163964786.1">
    <property type="nucleotide sequence ID" value="NZ_JAAIVB010000051.1"/>
</dbReference>
<evidence type="ECO:0000313" key="1">
    <source>
        <dbReference type="EMBL" id="NEX62470.1"/>
    </source>
</evidence>
<dbReference type="Proteomes" id="UP000482155">
    <property type="component" value="Unassembled WGS sequence"/>
</dbReference>
<accession>A0A6B3SNL6</accession>
<evidence type="ECO:0000313" key="2">
    <source>
        <dbReference type="Proteomes" id="UP000482155"/>
    </source>
</evidence>
<protein>
    <submittedName>
        <fullName evidence="1">Uncharacterized protein</fullName>
    </submittedName>
</protein>
<reference evidence="1 2" key="1">
    <citation type="submission" date="2020-02" db="EMBL/GenBank/DDBJ databases">
        <authorList>
            <person name="Kim M.K."/>
        </authorList>
    </citation>
    <scope>NUCLEOTIDE SEQUENCE [LARGE SCALE GENOMIC DNA]</scope>
    <source>
        <strain evidence="1 2">17J57-3</strain>
    </source>
</reference>
<dbReference type="AlphaFoldDB" id="A0A6B3SNL6"/>
<comment type="caution">
    <text evidence="1">The sequence shown here is derived from an EMBL/GenBank/DDBJ whole genome shotgun (WGS) entry which is preliminary data.</text>
</comment>
<gene>
    <name evidence="1" type="ORF">G3574_15375</name>
</gene>
<dbReference type="EMBL" id="JAAIVB010000051">
    <property type="protein sequence ID" value="NEX62470.1"/>
    <property type="molecule type" value="Genomic_DNA"/>
</dbReference>
<keyword evidence="2" id="KW-1185">Reference proteome</keyword>
<organism evidence="1 2">
    <name type="scientific">Noviherbaspirillum galbum</name>
    <dbReference type="NCBI Taxonomy" id="2709383"/>
    <lineage>
        <taxon>Bacteria</taxon>
        <taxon>Pseudomonadati</taxon>
        <taxon>Pseudomonadota</taxon>
        <taxon>Betaproteobacteria</taxon>
        <taxon>Burkholderiales</taxon>
        <taxon>Oxalobacteraceae</taxon>
        <taxon>Noviherbaspirillum</taxon>
    </lineage>
</organism>
<proteinExistence type="predicted"/>
<sequence>MHAELKRRVRILERSHATDCEIDRETAVGAAVRQLRSDLNNALLEAEILEVAPVAICKGVCQSGSESFGDRVIRLYERMSTGTETEQDKKALASLSSRSLGTLDMGPHDFIEMYWRIFSSI</sequence>
<name>A0A6B3SNL6_9BURK</name>